<dbReference type="EMBL" id="MU250532">
    <property type="protein sequence ID" value="KAG7447308.1"/>
    <property type="molecule type" value="Genomic_DNA"/>
</dbReference>
<evidence type="ECO:0008006" key="3">
    <source>
        <dbReference type="Google" id="ProtNLM"/>
    </source>
</evidence>
<evidence type="ECO:0000313" key="2">
    <source>
        <dbReference type="Proteomes" id="UP000812287"/>
    </source>
</evidence>
<gene>
    <name evidence="1" type="ORF">BT62DRAFT_892526</name>
</gene>
<dbReference type="OrthoDB" id="3037028at2759"/>
<dbReference type="AlphaFoldDB" id="A0A9P7VVE1"/>
<comment type="caution">
    <text evidence="1">The sequence shown here is derived from an EMBL/GenBank/DDBJ whole genome shotgun (WGS) entry which is preliminary data.</text>
</comment>
<sequence>FSLISLNAVKMKYSQPKLELYSLYRALKKTAIWIIGVKNLVIEVDATAIKRIINNLDINPSIVINH</sequence>
<dbReference type="Proteomes" id="UP000812287">
    <property type="component" value="Unassembled WGS sequence"/>
</dbReference>
<dbReference type="GeneID" id="66105408"/>
<organism evidence="1 2">
    <name type="scientific">Guyanagaster necrorhizus</name>
    <dbReference type="NCBI Taxonomy" id="856835"/>
    <lineage>
        <taxon>Eukaryota</taxon>
        <taxon>Fungi</taxon>
        <taxon>Dikarya</taxon>
        <taxon>Basidiomycota</taxon>
        <taxon>Agaricomycotina</taxon>
        <taxon>Agaricomycetes</taxon>
        <taxon>Agaricomycetidae</taxon>
        <taxon>Agaricales</taxon>
        <taxon>Marasmiineae</taxon>
        <taxon>Physalacriaceae</taxon>
        <taxon>Guyanagaster</taxon>
    </lineage>
</organism>
<evidence type="ECO:0000313" key="1">
    <source>
        <dbReference type="EMBL" id="KAG7447308.1"/>
    </source>
</evidence>
<reference evidence="1" key="1">
    <citation type="submission" date="2020-11" db="EMBL/GenBank/DDBJ databases">
        <title>Adaptations for nitrogen fixation in a non-lichenized fungal sporocarp promotes dispersal by wood-feeding termites.</title>
        <authorList>
            <consortium name="DOE Joint Genome Institute"/>
            <person name="Koch R.A."/>
            <person name="Yoon G."/>
            <person name="Arayal U."/>
            <person name="Lail K."/>
            <person name="Amirebrahimi M."/>
            <person name="Labutti K."/>
            <person name="Lipzen A."/>
            <person name="Riley R."/>
            <person name="Barry K."/>
            <person name="Henrissat B."/>
            <person name="Grigoriev I.V."/>
            <person name="Herr J.R."/>
            <person name="Aime M.C."/>
        </authorList>
    </citation>
    <scope>NUCLEOTIDE SEQUENCE</scope>
    <source>
        <strain evidence="1">MCA 3950</strain>
    </source>
</reference>
<proteinExistence type="predicted"/>
<feature type="non-terminal residue" evidence="1">
    <location>
        <position position="1"/>
    </location>
</feature>
<accession>A0A9P7VVE1</accession>
<name>A0A9P7VVE1_9AGAR</name>
<keyword evidence="2" id="KW-1185">Reference proteome</keyword>
<dbReference type="RefSeq" id="XP_043040808.1">
    <property type="nucleotide sequence ID" value="XM_043183111.1"/>
</dbReference>
<protein>
    <recommendedName>
        <fullName evidence="3">Reverse transcriptase RNase H-like domain-containing protein</fullName>
    </recommendedName>
</protein>